<keyword evidence="2" id="KW-1185">Reference proteome</keyword>
<dbReference type="Proteomes" id="UP000267027">
    <property type="component" value="Unassembled WGS sequence"/>
</dbReference>
<sequence length="122" mass="13755">MRRRHPFNAAYDTGEELFPERCDGAPVGSVGIIVDASLVTNLGIIKQRKTRIGCVRLKRCGSIAASKTIVVYAPIPNYDGEEIEAFYMDLDKFRREDHTFFKVIPGDINAKIGPRRTSHWDS</sequence>
<dbReference type="AlphaFoldDB" id="A0A0R3Q1A2"/>
<protein>
    <submittedName>
        <fullName evidence="3">DDE Tnp4 domain-containing protein</fullName>
    </submittedName>
</protein>
<name>A0A0R3Q1A2_ANGCS</name>
<gene>
    <name evidence="1" type="ORF">ACOC_LOCUS12778</name>
</gene>
<organism evidence="3">
    <name type="scientific">Angiostrongylus costaricensis</name>
    <name type="common">Nematode worm</name>
    <dbReference type="NCBI Taxonomy" id="334426"/>
    <lineage>
        <taxon>Eukaryota</taxon>
        <taxon>Metazoa</taxon>
        <taxon>Ecdysozoa</taxon>
        <taxon>Nematoda</taxon>
        <taxon>Chromadorea</taxon>
        <taxon>Rhabditida</taxon>
        <taxon>Rhabditina</taxon>
        <taxon>Rhabditomorpha</taxon>
        <taxon>Strongyloidea</taxon>
        <taxon>Metastrongylidae</taxon>
        <taxon>Angiostrongylus</taxon>
    </lineage>
</organism>
<dbReference type="OMA" id="FPERCDG"/>
<evidence type="ECO:0000313" key="2">
    <source>
        <dbReference type="Proteomes" id="UP000267027"/>
    </source>
</evidence>
<accession>A0A0R3Q1A2</accession>
<reference evidence="1 2" key="2">
    <citation type="submission" date="2018-11" db="EMBL/GenBank/DDBJ databases">
        <authorList>
            <consortium name="Pathogen Informatics"/>
        </authorList>
    </citation>
    <scope>NUCLEOTIDE SEQUENCE [LARGE SCALE GENOMIC DNA]</scope>
    <source>
        <strain evidence="1 2">Costa Rica</strain>
    </source>
</reference>
<proteinExistence type="predicted"/>
<dbReference type="WBParaSite" id="ACOC_0001277701-mRNA-1">
    <property type="protein sequence ID" value="ACOC_0001277701-mRNA-1"/>
    <property type="gene ID" value="ACOC_0001277701"/>
</dbReference>
<reference evidence="3" key="1">
    <citation type="submission" date="2017-02" db="UniProtKB">
        <authorList>
            <consortium name="WormBaseParasite"/>
        </authorList>
    </citation>
    <scope>IDENTIFICATION</scope>
</reference>
<evidence type="ECO:0000313" key="1">
    <source>
        <dbReference type="EMBL" id="VDM64363.1"/>
    </source>
</evidence>
<dbReference type="EMBL" id="UYYA01005215">
    <property type="protein sequence ID" value="VDM64363.1"/>
    <property type="molecule type" value="Genomic_DNA"/>
</dbReference>
<evidence type="ECO:0000313" key="3">
    <source>
        <dbReference type="WBParaSite" id="ACOC_0001277701-mRNA-1"/>
    </source>
</evidence>